<name>A0A3M3ZFR8_9PSED</name>
<gene>
    <name evidence="1" type="ORF">ALQ32_200135</name>
</gene>
<accession>A0A3M3ZFR8</accession>
<reference evidence="1 2" key="1">
    <citation type="submission" date="2018-08" db="EMBL/GenBank/DDBJ databases">
        <title>Recombination of ecologically and evolutionarily significant loci maintains genetic cohesion in the Pseudomonas syringae species complex.</title>
        <authorList>
            <person name="Dillon M."/>
            <person name="Thakur S."/>
            <person name="Almeida R.N.D."/>
            <person name="Weir B.S."/>
            <person name="Guttman D.S."/>
        </authorList>
    </citation>
    <scope>NUCLEOTIDE SEQUENCE [LARGE SCALE GENOMIC DNA]</scope>
    <source>
        <strain evidence="1 2">ICMP 4092</strain>
    </source>
</reference>
<dbReference type="EMBL" id="RBQC01000011">
    <property type="protein sequence ID" value="RMO93506.1"/>
    <property type="molecule type" value="Genomic_DNA"/>
</dbReference>
<dbReference type="Proteomes" id="UP000268056">
    <property type="component" value="Unassembled WGS sequence"/>
</dbReference>
<comment type="caution">
    <text evidence="1">The sequence shown here is derived from an EMBL/GenBank/DDBJ whole genome shotgun (WGS) entry which is preliminary data.</text>
</comment>
<proteinExistence type="predicted"/>
<sequence>MRSFYSKEKHCLPEKSWALENPTLVQWGWKVRVNFRTSYLRLRGRL</sequence>
<dbReference type="AlphaFoldDB" id="A0A3M3ZFR8"/>
<organism evidence="1 2">
    <name type="scientific">Pseudomonas syringae pv. tagetis</name>
    <dbReference type="NCBI Taxonomy" id="129140"/>
    <lineage>
        <taxon>Bacteria</taxon>
        <taxon>Pseudomonadati</taxon>
        <taxon>Pseudomonadota</taxon>
        <taxon>Gammaproteobacteria</taxon>
        <taxon>Pseudomonadales</taxon>
        <taxon>Pseudomonadaceae</taxon>
        <taxon>Pseudomonas</taxon>
    </lineage>
</organism>
<evidence type="ECO:0000313" key="1">
    <source>
        <dbReference type="EMBL" id="RMO93506.1"/>
    </source>
</evidence>
<evidence type="ECO:0000313" key="2">
    <source>
        <dbReference type="Proteomes" id="UP000268056"/>
    </source>
</evidence>
<protein>
    <submittedName>
        <fullName evidence="1">Uncharacterized protein</fullName>
    </submittedName>
</protein>